<dbReference type="EMBL" id="ACEC01000126">
    <property type="protein sequence ID" value="EEG28738.1"/>
    <property type="molecule type" value="Genomic_DNA"/>
</dbReference>
<name>C0EIE3_9FIRM</name>
<sequence length="47" mass="5098">MLKRYRAQLLSAFILLAALLACAGLHLSYQASQTSRAPAADYTQTAQ</sequence>
<accession>C0EIE3</accession>
<dbReference type="HOGENOM" id="CLU_3166513_0_0_9"/>
<evidence type="ECO:0000313" key="2">
    <source>
        <dbReference type="Proteomes" id="UP000003340"/>
    </source>
</evidence>
<protein>
    <submittedName>
        <fullName evidence="1">Uncharacterized protein</fullName>
    </submittedName>
</protein>
<dbReference type="PROSITE" id="PS51257">
    <property type="entry name" value="PROKAR_LIPOPROTEIN"/>
    <property type="match status" value="1"/>
</dbReference>
<gene>
    <name evidence="1" type="ORF">CLOSTMETH_03637</name>
</gene>
<reference evidence="1 2" key="2">
    <citation type="submission" date="2009-02" db="EMBL/GenBank/DDBJ databases">
        <title>Draft genome sequence of Clostridium methylpentosum (DSM 5476).</title>
        <authorList>
            <person name="Sudarsanam P."/>
            <person name="Ley R."/>
            <person name="Guruge J."/>
            <person name="Turnbaugh P.J."/>
            <person name="Mahowald M."/>
            <person name="Liep D."/>
            <person name="Gordon J."/>
        </authorList>
    </citation>
    <scope>NUCLEOTIDE SEQUENCE [LARGE SCALE GENOMIC DNA]</scope>
    <source>
        <strain evidence="1 2">DSM 5476</strain>
    </source>
</reference>
<keyword evidence="2" id="KW-1185">Reference proteome</keyword>
<reference evidence="1 2" key="1">
    <citation type="submission" date="2009-01" db="EMBL/GenBank/DDBJ databases">
        <authorList>
            <person name="Fulton L."/>
            <person name="Clifton S."/>
            <person name="Fulton B."/>
            <person name="Xu J."/>
            <person name="Minx P."/>
            <person name="Pepin K.H."/>
            <person name="Johnson M."/>
            <person name="Bhonagiri V."/>
            <person name="Nash W.E."/>
            <person name="Mardis E.R."/>
            <person name="Wilson R.K."/>
        </authorList>
    </citation>
    <scope>NUCLEOTIDE SEQUENCE [LARGE SCALE GENOMIC DNA]</scope>
    <source>
        <strain evidence="1 2">DSM 5476</strain>
    </source>
</reference>
<organism evidence="1 2">
    <name type="scientific">[Clostridium] methylpentosum DSM 5476</name>
    <dbReference type="NCBI Taxonomy" id="537013"/>
    <lineage>
        <taxon>Bacteria</taxon>
        <taxon>Bacillati</taxon>
        <taxon>Bacillota</taxon>
        <taxon>Clostridia</taxon>
        <taxon>Eubacteriales</taxon>
        <taxon>Oscillospiraceae</taxon>
        <taxon>Oscillospiraceae incertae sedis</taxon>
    </lineage>
</organism>
<proteinExistence type="predicted"/>
<dbReference type="AlphaFoldDB" id="C0EIE3"/>
<comment type="caution">
    <text evidence="1">The sequence shown here is derived from an EMBL/GenBank/DDBJ whole genome shotgun (WGS) entry which is preliminary data.</text>
</comment>
<dbReference type="Proteomes" id="UP000003340">
    <property type="component" value="Unassembled WGS sequence"/>
</dbReference>
<evidence type="ECO:0000313" key="1">
    <source>
        <dbReference type="EMBL" id="EEG28738.1"/>
    </source>
</evidence>